<dbReference type="GO" id="GO:0005524">
    <property type="term" value="F:ATP binding"/>
    <property type="evidence" value="ECO:0007669"/>
    <property type="project" value="UniProtKB-KW"/>
</dbReference>
<sequence length="795" mass="81837">MALALYRKYRPASFAEVIGQEHVTDPLRTALAAGRINHAYLFSGPRGCGKTSSARILARSLNCEQGPTADPCGVCGSCIALAPEGPGSLDVVELDAASHGGVDDTRELRDRAFYMPAESRYRVFIIDEAHMVTTQGFNALLKIVEEPPEHLVFVFATTEPDKVLTTIRSRTHHYPFRLIPPTTMRGLLERLCAEEGVTVEPAVFPLLLRAGGGSARDTLSVLDQLLAGAGPDGVTYRHAVALLGVTDAALLDETVDALAAGDGASVFAAVDRVVEAGHDPRRFATDLLQRLRDLVVLAAVPDAAAKGLIDEPEDTVAAMTGQAERLGQASLTRFAEILHTGLVEMRGTTSPRLVLELMCARMLLPAAGDDSVLQRLERMERRMAIAADHGEPVAAVPPAIPPRRRSADEAPSAVAPSADGRPVGGPAAASRPEVGEAPPATPPSETRAPAAPAAAAPSAPTSPPVAAAPASPARASGGGLGLPTRPTLSSARGTRPPTPPAADRPTTDRDTAPGAPRRDGAGPDTTPPAVATDGARGGPDRRTERVPAADQRGERPAPGDGSRAVPDRQPDRPSGAAAPSRPAAAADGATPSSPSRSAAPGASSGAAPAGGPSGAVGEPDVTDVRRVWPEVLRRVQSRRRTTQILLESATIIGVEGGALVLSMPSPGMARRVLESANSDQLRAALREVLGVNWSIRCDAGGPTGGGRPARTGGPGPNRPAGGAPTPGGPVDDIPLPDGPSDPGPDFDSDIPDDYNEPPDPAQQTAARTHDPEAAAIELLTTQLGARPLDAPPASG</sequence>
<comment type="catalytic activity">
    <reaction evidence="12 14">
        <text>DNA(n) + a 2'-deoxyribonucleoside 5'-triphosphate = DNA(n+1) + diphosphate</text>
        <dbReference type="Rhea" id="RHEA:22508"/>
        <dbReference type="Rhea" id="RHEA-COMP:17339"/>
        <dbReference type="Rhea" id="RHEA-COMP:17340"/>
        <dbReference type="ChEBI" id="CHEBI:33019"/>
        <dbReference type="ChEBI" id="CHEBI:61560"/>
        <dbReference type="ChEBI" id="CHEBI:173112"/>
        <dbReference type="EC" id="2.7.7.7"/>
    </reaction>
</comment>
<dbReference type="NCBIfam" id="TIGR02397">
    <property type="entry name" value="dnaX_nterm"/>
    <property type="match status" value="1"/>
</dbReference>
<evidence type="ECO:0000256" key="2">
    <source>
        <dbReference type="ARBA" id="ARBA00012417"/>
    </source>
</evidence>
<evidence type="ECO:0000256" key="4">
    <source>
        <dbReference type="ARBA" id="ARBA00022695"/>
    </source>
</evidence>
<evidence type="ECO:0000256" key="1">
    <source>
        <dbReference type="ARBA" id="ARBA00006360"/>
    </source>
</evidence>
<dbReference type="CDD" id="cd00009">
    <property type="entry name" value="AAA"/>
    <property type="match status" value="1"/>
</dbReference>
<evidence type="ECO:0000256" key="7">
    <source>
        <dbReference type="ARBA" id="ARBA00022741"/>
    </source>
</evidence>
<comment type="subunit">
    <text evidence="14">DNA polymerase III contains a core (composed of alpha, epsilon and theta chains) that associates with a tau subunit. This core dimerizes to form the POLIII' complex. PolIII' associates with the gamma complex (composed of gamma, delta, delta', psi and chi chains) and with the beta chain to form the complete DNA polymerase III complex.</text>
</comment>
<dbReference type="GO" id="GO:0003677">
    <property type="term" value="F:DNA binding"/>
    <property type="evidence" value="ECO:0007669"/>
    <property type="project" value="InterPro"/>
</dbReference>
<protein>
    <recommendedName>
        <fullName evidence="13 14">DNA polymerase III subunit gamma/tau</fullName>
        <ecNumber evidence="2 14">2.7.7.7</ecNumber>
    </recommendedName>
</protein>
<dbReference type="PANTHER" id="PTHR11669:SF0">
    <property type="entry name" value="PROTEIN STICHEL-LIKE 2"/>
    <property type="match status" value="1"/>
</dbReference>
<keyword evidence="7 14" id="KW-0547">Nucleotide-binding</keyword>
<feature type="compositionally biased region" description="Acidic residues" evidence="15">
    <location>
        <begin position="744"/>
        <end position="756"/>
    </location>
</feature>
<keyword evidence="10 14" id="KW-0239">DNA-directed DNA polymerase</keyword>
<dbReference type="PANTHER" id="PTHR11669">
    <property type="entry name" value="REPLICATION FACTOR C / DNA POLYMERASE III GAMMA-TAU SUBUNIT"/>
    <property type="match status" value="1"/>
</dbReference>
<dbReference type="Pfam" id="PF22608">
    <property type="entry name" value="DNAX_ATPase_lid"/>
    <property type="match status" value="1"/>
</dbReference>
<evidence type="ECO:0000256" key="14">
    <source>
        <dbReference type="RuleBase" id="RU364063"/>
    </source>
</evidence>
<dbReference type="AlphaFoldDB" id="A0A4U6QE15"/>
<evidence type="ECO:0000256" key="11">
    <source>
        <dbReference type="ARBA" id="ARBA00037724"/>
    </source>
</evidence>
<dbReference type="InterPro" id="IPR050238">
    <property type="entry name" value="DNA_Rep/Repair_Clamp_Loader"/>
</dbReference>
<evidence type="ECO:0000313" key="18">
    <source>
        <dbReference type="Proteomes" id="UP000306985"/>
    </source>
</evidence>
<evidence type="ECO:0000256" key="8">
    <source>
        <dbReference type="ARBA" id="ARBA00022833"/>
    </source>
</evidence>
<dbReference type="RefSeq" id="WP_137449973.1">
    <property type="nucleotide sequence ID" value="NZ_SZZH01000003.1"/>
</dbReference>
<comment type="caution">
    <text evidence="17">The sequence shown here is derived from an EMBL/GenBank/DDBJ whole genome shotgun (WGS) entry which is preliminary data.</text>
</comment>
<dbReference type="Gene3D" id="3.40.50.300">
    <property type="entry name" value="P-loop containing nucleotide triphosphate hydrolases"/>
    <property type="match status" value="1"/>
</dbReference>
<feature type="compositionally biased region" description="Low complexity" evidence="15">
    <location>
        <begin position="572"/>
        <end position="610"/>
    </location>
</feature>
<dbReference type="InterPro" id="IPR045085">
    <property type="entry name" value="HLD_clamp_pol_III_gamma_tau"/>
</dbReference>
<evidence type="ECO:0000256" key="12">
    <source>
        <dbReference type="ARBA" id="ARBA00049244"/>
    </source>
</evidence>
<accession>A0A4U6QE15</accession>
<evidence type="ECO:0000256" key="5">
    <source>
        <dbReference type="ARBA" id="ARBA00022705"/>
    </source>
</evidence>
<dbReference type="InterPro" id="IPR008921">
    <property type="entry name" value="DNA_pol3_clamp-load_cplx_C"/>
</dbReference>
<proteinExistence type="inferred from homology"/>
<comment type="function">
    <text evidence="11 14">DNA polymerase III is a complex, multichain enzyme responsible for most of the replicative synthesis in bacteria. This DNA polymerase also exhibits 3' to 5' exonuclease activity.</text>
</comment>
<evidence type="ECO:0000259" key="16">
    <source>
        <dbReference type="SMART" id="SM00382"/>
    </source>
</evidence>
<dbReference type="SUPFAM" id="SSF52540">
    <property type="entry name" value="P-loop containing nucleoside triphosphate hydrolases"/>
    <property type="match status" value="1"/>
</dbReference>
<keyword evidence="18" id="KW-1185">Reference proteome</keyword>
<dbReference type="Gene3D" id="1.20.272.10">
    <property type="match status" value="1"/>
</dbReference>
<dbReference type="GO" id="GO:0006261">
    <property type="term" value="P:DNA-templated DNA replication"/>
    <property type="evidence" value="ECO:0007669"/>
    <property type="project" value="TreeGrafter"/>
</dbReference>
<dbReference type="EMBL" id="SZZH01000003">
    <property type="protein sequence ID" value="TKV58310.1"/>
    <property type="molecule type" value="Genomic_DNA"/>
</dbReference>
<feature type="compositionally biased region" description="Gly residues" evidence="15">
    <location>
        <begin position="701"/>
        <end position="715"/>
    </location>
</feature>
<keyword evidence="5 14" id="KW-0235">DNA replication</keyword>
<dbReference type="Pfam" id="PF13177">
    <property type="entry name" value="DNA_pol3_delta2"/>
    <property type="match status" value="1"/>
</dbReference>
<evidence type="ECO:0000256" key="15">
    <source>
        <dbReference type="SAM" id="MobiDB-lite"/>
    </source>
</evidence>
<feature type="compositionally biased region" description="Basic and acidic residues" evidence="15">
    <location>
        <begin position="538"/>
        <end position="557"/>
    </location>
</feature>
<keyword evidence="4 14" id="KW-0548">Nucleotidyltransferase</keyword>
<reference evidence="17 18" key="1">
    <citation type="submission" date="2019-05" db="EMBL/GenBank/DDBJ databases">
        <title>Nakamurella sp. N5BH11, whole genome shotgun sequence.</title>
        <authorList>
            <person name="Tuo L."/>
        </authorList>
    </citation>
    <scope>NUCLEOTIDE SEQUENCE [LARGE SCALE GENOMIC DNA]</scope>
    <source>
        <strain evidence="17 18">N5BH11</strain>
    </source>
</reference>
<dbReference type="InterPro" id="IPR012763">
    <property type="entry name" value="DNA_pol_III_sug/sutau_N"/>
</dbReference>
<dbReference type="FunFam" id="1.20.272.10:FF:000003">
    <property type="entry name" value="DNA polymerase III subunit gamma/tau"/>
    <property type="match status" value="1"/>
</dbReference>
<dbReference type="NCBIfam" id="NF005846">
    <property type="entry name" value="PRK07764.1-6"/>
    <property type="match status" value="1"/>
</dbReference>
<dbReference type="CDD" id="cd18137">
    <property type="entry name" value="HLD_clamp_pol_III_gamma_tau"/>
    <property type="match status" value="1"/>
</dbReference>
<dbReference type="Gene3D" id="1.10.8.60">
    <property type="match status" value="1"/>
</dbReference>
<dbReference type="InterPro" id="IPR003593">
    <property type="entry name" value="AAA+_ATPase"/>
</dbReference>
<gene>
    <name evidence="14" type="primary">dnaX</name>
    <name evidence="17" type="ORF">FDO65_12055</name>
</gene>
<dbReference type="GO" id="GO:0003887">
    <property type="term" value="F:DNA-directed DNA polymerase activity"/>
    <property type="evidence" value="ECO:0007669"/>
    <property type="project" value="UniProtKB-KW"/>
</dbReference>
<evidence type="ECO:0000256" key="3">
    <source>
        <dbReference type="ARBA" id="ARBA00022679"/>
    </source>
</evidence>
<dbReference type="GO" id="GO:0009360">
    <property type="term" value="C:DNA polymerase III complex"/>
    <property type="evidence" value="ECO:0007669"/>
    <property type="project" value="InterPro"/>
</dbReference>
<evidence type="ECO:0000256" key="10">
    <source>
        <dbReference type="ARBA" id="ARBA00022932"/>
    </source>
</evidence>
<feature type="compositionally biased region" description="Basic and acidic residues" evidence="15">
    <location>
        <begin position="505"/>
        <end position="521"/>
    </location>
</feature>
<feature type="domain" description="AAA+ ATPase" evidence="16">
    <location>
        <begin position="36"/>
        <end position="180"/>
    </location>
</feature>
<feature type="compositionally biased region" description="Low complexity" evidence="15">
    <location>
        <begin position="443"/>
        <end position="475"/>
    </location>
</feature>
<dbReference type="OrthoDB" id="9810148at2"/>
<evidence type="ECO:0000256" key="6">
    <source>
        <dbReference type="ARBA" id="ARBA00022723"/>
    </source>
</evidence>
<dbReference type="EC" id="2.7.7.7" evidence="2 14"/>
<dbReference type="SUPFAM" id="SSF48019">
    <property type="entry name" value="post-AAA+ oligomerization domain-like"/>
    <property type="match status" value="1"/>
</dbReference>
<dbReference type="InterPro" id="IPR027417">
    <property type="entry name" value="P-loop_NTPase"/>
</dbReference>
<keyword evidence="9 14" id="KW-0067">ATP-binding</keyword>
<keyword evidence="3 14" id="KW-0808">Transferase</keyword>
<evidence type="ECO:0000256" key="9">
    <source>
        <dbReference type="ARBA" id="ARBA00022840"/>
    </source>
</evidence>
<dbReference type="GO" id="GO:0046872">
    <property type="term" value="F:metal ion binding"/>
    <property type="evidence" value="ECO:0007669"/>
    <property type="project" value="UniProtKB-KW"/>
</dbReference>
<name>A0A4U6QE15_9ACTN</name>
<organism evidence="17 18">
    <name type="scientific">Nakamurella flava</name>
    <dbReference type="NCBI Taxonomy" id="2576308"/>
    <lineage>
        <taxon>Bacteria</taxon>
        <taxon>Bacillati</taxon>
        <taxon>Actinomycetota</taxon>
        <taxon>Actinomycetes</taxon>
        <taxon>Nakamurellales</taxon>
        <taxon>Nakamurellaceae</taxon>
        <taxon>Nakamurella</taxon>
    </lineage>
</organism>
<evidence type="ECO:0000256" key="13">
    <source>
        <dbReference type="ARBA" id="ARBA00074577"/>
    </source>
</evidence>
<dbReference type="SMART" id="SM00382">
    <property type="entry name" value="AAA"/>
    <property type="match status" value="1"/>
</dbReference>
<feature type="region of interest" description="Disordered" evidence="15">
    <location>
        <begin position="389"/>
        <end position="621"/>
    </location>
</feature>
<dbReference type="FunFam" id="3.40.50.300:FF:000014">
    <property type="entry name" value="DNA polymerase III subunit gamma/tau"/>
    <property type="match status" value="1"/>
</dbReference>
<feature type="region of interest" description="Disordered" evidence="15">
    <location>
        <begin position="695"/>
        <end position="772"/>
    </location>
</feature>
<dbReference type="InterPro" id="IPR022754">
    <property type="entry name" value="DNA_pol_III_gamma-3"/>
</dbReference>
<dbReference type="Pfam" id="PF12169">
    <property type="entry name" value="DNA_pol3_gamma3"/>
    <property type="match status" value="1"/>
</dbReference>
<keyword evidence="8" id="KW-0862">Zinc</keyword>
<evidence type="ECO:0000313" key="17">
    <source>
        <dbReference type="EMBL" id="TKV58310.1"/>
    </source>
</evidence>
<keyword evidence="6" id="KW-0479">Metal-binding</keyword>
<comment type="similarity">
    <text evidence="1 14">Belongs to the DnaX/STICHEL family.</text>
</comment>
<dbReference type="Proteomes" id="UP000306985">
    <property type="component" value="Unassembled WGS sequence"/>
</dbReference>
<feature type="compositionally biased region" description="Low complexity" evidence="15">
    <location>
        <begin position="718"/>
        <end position="735"/>
    </location>
</feature>